<dbReference type="Pfam" id="PF04061">
    <property type="entry name" value="ORMDL"/>
    <property type="match status" value="1"/>
</dbReference>
<gene>
    <name evidence="6" type="ORF">PhCBS80983_g03403</name>
</gene>
<keyword evidence="7" id="KW-1185">Reference proteome</keyword>
<feature type="transmembrane region" description="Helical" evidence="5">
    <location>
        <begin position="21"/>
        <end position="41"/>
    </location>
</feature>
<comment type="subcellular location">
    <subcellularLocation>
        <location evidence="1">Membrane</location>
        <topology evidence="1">Multi-pass membrane protein</topology>
    </subcellularLocation>
</comment>
<evidence type="ECO:0000256" key="4">
    <source>
        <dbReference type="ARBA" id="ARBA00023136"/>
    </source>
</evidence>
<dbReference type="STRING" id="109895.A0A507E1Y3"/>
<name>A0A507E1Y3_9FUNG</name>
<sequence length="286" mass="31390">MENCISQTNPNSTWVNLRGSWLTNLLVMVLIRLGAAIVPGISTEASWTLTNLAYNLSTFIMFHWVTGIPFDLNQNEYEGLTLWEQIDNGEQFTPTKKYFTALPIALFLLSTHYTHYDVTTFMINLASLLVVLIAKLPAMHKHSEGGRFSSTPKFPLRNTGKNSSPTHLKVIIDLKATGSEGRHQIHIPSHSRSPSPRHLNRHLTIDRVKLAGVAVEYGADDADAEGLVLHVGRGGAPVGCEQRGEEAPAAAGRDDDVACRENVLNARADIAVMTGGEGELWNVEIV</sequence>
<keyword evidence="4 5" id="KW-0472">Membrane</keyword>
<evidence type="ECO:0000256" key="2">
    <source>
        <dbReference type="ARBA" id="ARBA00022692"/>
    </source>
</evidence>
<accession>A0A507E1Y3</accession>
<keyword evidence="3 5" id="KW-1133">Transmembrane helix</keyword>
<evidence type="ECO:0008006" key="8">
    <source>
        <dbReference type="Google" id="ProtNLM"/>
    </source>
</evidence>
<protein>
    <recommendedName>
        <fullName evidence="8">ORMDL family protein</fullName>
    </recommendedName>
</protein>
<dbReference type="Proteomes" id="UP000318582">
    <property type="component" value="Unassembled WGS sequence"/>
</dbReference>
<evidence type="ECO:0000313" key="6">
    <source>
        <dbReference type="EMBL" id="TPX58089.1"/>
    </source>
</evidence>
<evidence type="ECO:0000256" key="5">
    <source>
        <dbReference type="SAM" id="Phobius"/>
    </source>
</evidence>
<evidence type="ECO:0000313" key="7">
    <source>
        <dbReference type="Proteomes" id="UP000318582"/>
    </source>
</evidence>
<comment type="caution">
    <text evidence="6">The sequence shown here is derived from an EMBL/GenBank/DDBJ whole genome shotgun (WGS) entry which is preliminary data.</text>
</comment>
<dbReference type="EMBL" id="QEAQ01000042">
    <property type="protein sequence ID" value="TPX58089.1"/>
    <property type="molecule type" value="Genomic_DNA"/>
</dbReference>
<dbReference type="AlphaFoldDB" id="A0A507E1Y3"/>
<evidence type="ECO:0000256" key="3">
    <source>
        <dbReference type="ARBA" id="ARBA00022989"/>
    </source>
</evidence>
<organism evidence="6 7">
    <name type="scientific">Powellomyces hirtus</name>
    <dbReference type="NCBI Taxonomy" id="109895"/>
    <lineage>
        <taxon>Eukaryota</taxon>
        <taxon>Fungi</taxon>
        <taxon>Fungi incertae sedis</taxon>
        <taxon>Chytridiomycota</taxon>
        <taxon>Chytridiomycota incertae sedis</taxon>
        <taxon>Chytridiomycetes</taxon>
        <taxon>Spizellomycetales</taxon>
        <taxon>Powellomycetaceae</taxon>
        <taxon>Powellomyces</taxon>
    </lineage>
</organism>
<feature type="transmembrane region" description="Helical" evidence="5">
    <location>
        <begin position="121"/>
        <end position="138"/>
    </location>
</feature>
<proteinExistence type="predicted"/>
<dbReference type="InterPro" id="IPR007203">
    <property type="entry name" value="ORMDL"/>
</dbReference>
<dbReference type="GO" id="GO:0005789">
    <property type="term" value="C:endoplasmic reticulum membrane"/>
    <property type="evidence" value="ECO:0007669"/>
    <property type="project" value="InterPro"/>
</dbReference>
<reference evidence="6 7" key="1">
    <citation type="journal article" date="2019" name="Sci. Rep.">
        <title>Comparative genomics of chytrid fungi reveal insights into the obligate biotrophic and pathogenic lifestyle of Synchytrium endobioticum.</title>
        <authorList>
            <person name="van de Vossenberg B.T.L.H."/>
            <person name="Warris S."/>
            <person name="Nguyen H.D.T."/>
            <person name="van Gent-Pelzer M.P.E."/>
            <person name="Joly D.L."/>
            <person name="van de Geest H.C."/>
            <person name="Bonants P.J.M."/>
            <person name="Smith D.S."/>
            <person name="Levesque C.A."/>
            <person name="van der Lee T.A.J."/>
        </authorList>
    </citation>
    <scope>NUCLEOTIDE SEQUENCE [LARGE SCALE GENOMIC DNA]</scope>
    <source>
        <strain evidence="6 7">CBS 809.83</strain>
    </source>
</reference>
<dbReference type="PANTHER" id="PTHR12665">
    <property type="entry name" value="ORMDL PROTEINS"/>
    <property type="match status" value="1"/>
</dbReference>
<keyword evidence="2 5" id="KW-0812">Transmembrane</keyword>
<evidence type="ECO:0000256" key="1">
    <source>
        <dbReference type="ARBA" id="ARBA00004141"/>
    </source>
</evidence>